<dbReference type="SUPFAM" id="SSF51182">
    <property type="entry name" value="RmlC-like cupins"/>
    <property type="match status" value="1"/>
</dbReference>
<dbReference type="Proteomes" id="UP001240483">
    <property type="component" value="Unassembled WGS sequence"/>
</dbReference>
<reference evidence="2" key="1">
    <citation type="submission" date="2023-05" db="EMBL/GenBank/DDBJ databases">
        <title>Cataloging the Phylogenetic Diversity of Human Bladder Bacteria.</title>
        <authorList>
            <person name="Du J."/>
        </authorList>
    </citation>
    <scope>NUCLEOTIDE SEQUENCE</scope>
    <source>
        <strain evidence="2">UMB9978</strain>
    </source>
</reference>
<dbReference type="InterPro" id="IPR053146">
    <property type="entry name" value="QDO-like"/>
</dbReference>
<evidence type="ECO:0000313" key="2">
    <source>
        <dbReference type="EMBL" id="MDK6275089.1"/>
    </source>
</evidence>
<proteinExistence type="predicted"/>
<comment type="caution">
    <text evidence="2">The sequence shown here is derived from an EMBL/GenBank/DDBJ whole genome shotgun (WGS) entry which is preliminary data.</text>
</comment>
<evidence type="ECO:0000313" key="3">
    <source>
        <dbReference type="Proteomes" id="UP001240483"/>
    </source>
</evidence>
<dbReference type="EMBL" id="JASODW010000004">
    <property type="protein sequence ID" value="MDK6275089.1"/>
    <property type="molecule type" value="Genomic_DNA"/>
</dbReference>
<dbReference type="InterPro" id="IPR014710">
    <property type="entry name" value="RmlC-like_jellyroll"/>
</dbReference>
<dbReference type="AlphaFoldDB" id="A0AAP4C6E8"/>
<evidence type="ECO:0000259" key="1">
    <source>
        <dbReference type="Pfam" id="PF07883"/>
    </source>
</evidence>
<feature type="domain" description="Cupin type-2" evidence="1">
    <location>
        <begin position="8"/>
        <end position="59"/>
    </location>
</feature>
<name>A0AAP4C6E8_9MICC</name>
<gene>
    <name evidence="2" type="ORF">QP116_04950</name>
</gene>
<dbReference type="InterPro" id="IPR013096">
    <property type="entry name" value="Cupin_2"/>
</dbReference>
<sequence length="122" mass="13544">METRDAKAGYIPLHFHMAHSENFFCVQGAVKLHANGEEIRLGPGDFLHAPAGTIHSFSLAANNTQMLGLLTPPIFEPFFEYMNEPTDHLVHEEGGEPYFPKEGFDRARNELDLVVGPPPSDV</sequence>
<dbReference type="PANTHER" id="PTHR36440:SF1">
    <property type="entry name" value="PUTATIVE (AFU_ORTHOLOGUE AFUA_8G07350)-RELATED"/>
    <property type="match status" value="1"/>
</dbReference>
<dbReference type="Pfam" id="PF07883">
    <property type="entry name" value="Cupin_2"/>
    <property type="match status" value="1"/>
</dbReference>
<dbReference type="Gene3D" id="2.60.120.10">
    <property type="entry name" value="Jelly Rolls"/>
    <property type="match status" value="1"/>
</dbReference>
<dbReference type="InterPro" id="IPR011051">
    <property type="entry name" value="RmlC_Cupin_sf"/>
</dbReference>
<dbReference type="RefSeq" id="WP_285333045.1">
    <property type="nucleotide sequence ID" value="NZ_JASODW010000004.1"/>
</dbReference>
<organism evidence="2 3">
    <name type="scientific">Pseudoglutamicibacter cumminsii</name>
    <dbReference type="NCBI Taxonomy" id="156979"/>
    <lineage>
        <taxon>Bacteria</taxon>
        <taxon>Bacillati</taxon>
        <taxon>Actinomycetota</taxon>
        <taxon>Actinomycetes</taxon>
        <taxon>Micrococcales</taxon>
        <taxon>Micrococcaceae</taxon>
        <taxon>Pseudoglutamicibacter</taxon>
    </lineage>
</organism>
<dbReference type="PANTHER" id="PTHR36440">
    <property type="entry name" value="PUTATIVE (AFU_ORTHOLOGUE AFUA_8G07350)-RELATED"/>
    <property type="match status" value="1"/>
</dbReference>
<protein>
    <submittedName>
        <fullName evidence="2">Cupin domain-containing protein</fullName>
    </submittedName>
</protein>
<accession>A0AAP4C6E8</accession>